<reference evidence="1" key="1">
    <citation type="submission" date="2023-04" db="EMBL/GenBank/DDBJ databases">
        <authorList>
            <person name="Vijverberg K."/>
            <person name="Xiong W."/>
            <person name="Schranz E."/>
        </authorList>
    </citation>
    <scope>NUCLEOTIDE SEQUENCE</scope>
</reference>
<protein>
    <submittedName>
        <fullName evidence="1">Uncharacterized protein</fullName>
    </submittedName>
</protein>
<evidence type="ECO:0000313" key="1">
    <source>
        <dbReference type="EMBL" id="CAI9295719.1"/>
    </source>
</evidence>
<evidence type="ECO:0000313" key="2">
    <source>
        <dbReference type="Proteomes" id="UP001177003"/>
    </source>
</evidence>
<dbReference type="PANTHER" id="PTHR46250:SF17">
    <property type="entry name" value="MYB_SANT-LIKE DOMAIN-CONTAINING PROTEIN"/>
    <property type="match status" value="1"/>
</dbReference>
<accession>A0AA36EGY6</accession>
<dbReference type="PANTHER" id="PTHR46250">
    <property type="entry name" value="MYB/SANT-LIKE DNA-BINDING DOMAIN PROTEIN-RELATED"/>
    <property type="match status" value="1"/>
</dbReference>
<dbReference type="Proteomes" id="UP001177003">
    <property type="component" value="Chromosome 8"/>
</dbReference>
<keyword evidence="2" id="KW-1185">Reference proteome</keyword>
<name>A0AA36EGY6_LACSI</name>
<dbReference type="AlphaFoldDB" id="A0AA36EGY6"/>
<organism evidence="1 2">
    <name type="scientific">Lactuca saligna</name>
    <name type="common">Willowleaf lettuce</name>
    <dbReference type="NCBI Taxonomy" id="75948"/>
    <lineage>
        <taxon>Eukaryota</taxon>
        <taxon>Viridiplantae</taxon>
        <taxon>Streptophyta</taxon>
        <taxon>Embryophyta</taxon>
        <taxon>Tracheophyta</taxon>
        <taxon>Spermatophyta</taxon>
        <taxon>Magnoliopsida</taxon>
        <taxon>eudicotyledons</taxon>
        <taxon>Gunneridae</taxon>
        <taxon>Pentapetalae</taxon>
        <taxon>asterids</taxon>
        <taxon>campanulids</taxon>
        <taxon>Asterales</taxon>
        <taxon>Asteraceae</taxon>
        <taxon>Cichorioideae</taxon>
        <taxon>Cichorieae</taxon>
        <taxon>Lactucinae</taxon>
        <taxon>Lactuca</taxon>
    </lineage>
</organism>
<gene>
    <name evidence="1" type="ORF">LSALG_LOCUS34643</name>
</gene>
<proteinExistence type="predicted"/>
<sequence>MLLCSCIFCGSSLFLFFVELSLFTRVCNAVIRLHPYLLKKPEPVTENSTYQRWKWFKEMTIDPFKNRFELDEGTRDVGDGDDDNITSVGVMEKSRNYCNRTITEDAKLVEALVNMVNMRGFKADNGFKFGYLQHLENTLKEKIPSSSILGKPHIESRIKTMKKD</sequence>
<dbReference type="EMBL" id="OX465084">
    <property type="protein sequence ID" value="CAI9295719.1"/>
    <property type="molecule type" value="Genomic_DNA"/>
</dbReference>